<dbReference type="PANTHER" id="PTHR44086:SF10">
    <property type="entry name" value="THIOSULFATE SULFURTRANSFERASE_RHODANESE-LIKE DOMAIN-CONTAINING PROTEIN 3"/>
    <property type="match status" value="1"/>
</dbReference>
<dbReference type="PANTHER" id="PTHR44086">
    <property type="entry name" value="THIOSULFATE SULFURTRANSFERASE RDL2, MITOCHONDRIAL-RELATED"/>
    <property type="match status" value="1"/>
</dbReference>
<dbReference type="Gene3D" id="3.40.250.10">
    <property type="entry name" value="Rhodanese-like domain"/>
    <property type="match status" value="1"/>
</dbReference>
<dbReference type="AlphaFoldDB" id="A0A7M7J914"/>
<dbReference type="Pfam" id="PF00581">
    <property type="entry name" value="Rhodanese"/>
    <property type="match status" value="1"/>
</dbReference>
<name>A0A7M7J914_VARDE</name>
<dbReference type="KEGG" id="vde:111243442"/>
<dbReference type="SUPFAM" id="SSF52821">
    <property type="entry name" value="Rhodanese/Cell cycle control phosphatase"/>
    <property type="match status" value="1"/>
</dbReference>
<dbReference type="InParanoid" id="A0A7M7J914"/>
<dbReference type="InterPro" id="IPR001763">
    <property type="entry name" value="Rhodanese-like_dom"/>
</dbReference>
<organism evidence="2 3">
    <name type="scientific">Varroa destructor</name>
    <name type="common">Honeybee mite</name>
    <dbReference type="NCBI Taxonomy" id="109461"/>
    <lineage>
        <taxon>Eukaryota</taxon>
        <taxon>Metazoa</taxon>
        <taxon>Ecdysozoa</taxon>
        <taxon>Arthropoda</taxon>
        <taxon>Chelicerata</taxon>
        <taxon>Arachnida</taxon>
        <taxon>Acari</taxon>
        <taxon>Parasitiformes</taxon>
        <taxon>Mesostigmata</taxon>
        <taxon>Gamasina</taxon>
        <taxon>Dermanyssoidea</taxon>
        <taxon>Varroidae</taxon>
        <taxon>Varroa</taxon>
    </lineage>
</organism>
<dbReference type="OMA" id="ALDIMWA"/>
<proteinExistence type="predicted"/>
<dbReference type="PROSITE" id="PS50206">
    <property type="entry name" value="RHODANESE_3"/>
    <property type="match status" value="1"/>
</dbReference>
<sequence length="127" mass="13652">MADVDPSRCVDFDEVLKCVGNHDFMIVDVRSPQEVKDDGSIQGTVNVPIDEVSARFGVGATALSEKMGRSVAEDGSNVIFHCKGGTRATKAALAADEFGFKKSRVYQGGLMDWIARGGTVCKDFCPF</sequence>
<evidence type="ECO:0000259" key="1">
    <source>
        <dbReference type="PROSITE" id="PS50206"/>
    </source>
</evidence>
<dbReference type="PROSITE" id="PS00018">
    <property type="entry name" value="EF_HAND_1"/>
    <property type="match status" value="1"/>
</dbReference>
<evidence type="ECO:0000313" key="3">
    <source>
        <dbReference type="Proteomes" id="UP000594260"/>
    </source>
</evidence>
<dbReference type="FunCoup" id="A0A7M7J914">
    <property type="interactions" value="117"/>
</dbReference>
<dbReference type="EnsemblMetazoa" id="XM_022789007">
    <property type="protein sequence ID" value="XP_022644742"/>
    <property type="gene ID" value="LOC111243442"/>
</dbReference>
<dbReference type="GeneID" id="111243442"/>
<feature type="domain" description="Rhodanese" evidence="1">
    <location>
        <begin position="20"/>
        <end position="122"/>
    </location>
</feature>
<evidence type="ECO:0000313" key="2">
    <source>
        <dbReference type="EnsemblMetazoa" id="XP_022644742"/>
    </source>
</evidence>
<dbReference type="InterPro" id="IPR018247">
    <property type="entry name" value="EF_Hand_1_Ca_BS"/>
</dbReference>
<reference evidence="2" key="1">
    <citation type="submission" date="2021-01" db="UniProtKB">
        <authorList>
            <consortium name="EnsemblMetazoa"/>
        </authorList>
    </citation>
    <scope>IDENTIFICATION</scope>
</reference>
<dbReference type="Proteomes" id="UP000594260">
    <property type="component" value="Unplaced"/>
</dbReference>
<keyword evidence="3" id="KW-1185">Reference proteome</keyword>
<dbReference type="SMART" id="SM00450">
    <property type="entry name" value="RHOD"/>
    <property type="match status" value="1"/>
</dbReference>
<dbReference type="RefSeq" id="XP_022644742.1">
    <property type="nucleotide sequence ID" value="XM_022789007.1"/>
</dbReference>
<accession>A0A7M7J914</accession>
<protein>
    <recommendedName>
        <fullName evidence="1">Rhodanese domain-containing protein</fullName>
    </recommendedName>
</protein>
<dbReference type="OrthoDB" id="566238at2759"/>
<dbReference type="InterPro" id="IPR036873">
    <property type="entry name" value="Rhodanese-like_dom_sf"/>
</dbReference>